<feature type="transmembrane region" description="Helical" evidence="6">
    <location>
        <begin position="210"/>
        <end position="235"/>
    </location>
</feature>
<accession>A0ABK9NGP8</accession>
<evidence type="ECO:0000313" key="8">
    <source>
        <dbReference type="Proteomes" id="UP000092444"/>
    </source>
</evidence>
<evidence type="ECO:0000256" key="6">
    <source>
        <dbReference type="SAM" id="Phobius"/>
    </source>
</evidence>
<dbReference type="Pfam" id="PF11712">
    <property type="entry name" value="Vma12"/>
    <property type="match status" value="1"/>
</dbReference>
<dbReference type="PANTHER" id="PTHR31394">
    <property type="entry name" value="TRANSMEMBRANE PROTEIN 199"/>
    <property type="match status" value="1"/>
</dbReference>
<reference evidence="7" key="1">
    <citation type="submission" date="2025-05" db="UniProtKB">
        <authorList>
            <consortium name="EnsemblMetazoa"/>
        </authorList>
    </citation>
    <scope>IDENTIFICATION</scope>
    <source>
        <strain evidence="7">Yale</strain>
    </source>
</reference>
<feature type="transmembrane region" description="Helical" evidence="6">
    <location>
        <begin position="241"/>
        <end position="263"/>
    </location>
</feature>
<dbReference type="EMBL" id="CCAG010005443">
    <property type="status" value="NOT_ANNOTATED_CDS"/>
    <property type="molecule type" value="Genomic_DNA"/>
</dbReference>
<evidence type="ECO:0000313" key="7">
    <source>
        <dbReference type="EnsemblMetazoa" id="GMOY014303.P1468"/>
    </source>
</evidence>
<evidence type="ECO:0000256" key="2">
    <source>
        <dbReference type="ARBA" id="ARBA00022692"/>
    </source>
</evidence>
<sequence length="296" mass="33777">MSNVTTIKDTRIKVKIPYKLLKILEDNRQHIHEIPEQLAGTLQQAGFKFPPEVEIVKDGCKTEPPRIDLKLLKSILSMDNGILKQAQSDASKALTLDESKNEIKSEDKAPNTELYLHLNELHYLRYLLEHLRKEAGTSLHLNDLLETSSLELPQNEVIERNPILEARCQRLRKEQENREYAKMTKNVDSTYKHYPEDTIAYQIKALNSQIIAVLQFVFSVAAGFVFGFLGIELIIGNLDFGLRLLLGIMFALIIALAEIYFLAKKLNEYDNTTEIFNRAPPSMATTPTKTNKLHTD</sequence>
<dbReference type="InterPro" id="IPR021013">
    <property type="entry name" value="ATPase_Vma12"/>
</dbReference>
<evidence type="ECO:0000256" key="5">
    <source>
        <dbReference type="ARBA" id="ARBA00023136"/>
    </source>
</evidence>
<evidence type="ECO:0000256" key="4">
    <source>
        <dbReference type="ARBA" id="ARBA00022989"/>
    </source>
</evidence>
<dbReference type="PANTHER" id="PTHR31394:SF1">
    <property type="entry name" value="TRANSMEMBRANE PROTEIN 199"/>
    <property type="match status" value="1"/>
</dbReference>
<keyword evidence="8" id="KW-1185">Reference proteome</keyword>
<organism evidence="7 8">
    <name type="scientific">Glossina morsitans morsitans</name>
    <name type="common">Savannah tsetse fly</name>
    <dbReference type="NCBI Taxonomy" id="37546"/>
    <lineage>
        <taxon>Eukaryota</taxon>
        <taxon>Metazoa</taxon>
        <taxon>Ecdysozoa</taxon>
        <taxon>Arthropoda</taxon>
        <taxon>Hexapoda</taxon>
        <taxon>Insecta</taxon>
        <taxon>Pterygota</taxon>
        <taxon>Neoptera</taxon>
        <taxon>Endopterygota</taxon>
        <taxon>Diptera</taxon>
        <taxon>Brachycera</taxon>
        <taxon>Muscomorpha</taxon>
        <taxon>Hippoboscoidea</taxon>
        <taxon>Glossinidae</taxon>
        <taxon>Glossina</taxon>
    </lineage>
</organism>
<dbReference type="Proteomes" id="UP000092444">
    <property type="component" value="Unassembled WGS sequence"/>
</dbReference>
<keyword evidence="2 6" id="KW-0812">Transmembrane</keyword>
<keyword evidence="4 6" id="KW-1133">Transmembrane helix</keyword>
<name>A0ABK9NGP8_GLOMM</name>
<proteinExistence type="predicted"/>
<evidence type="ECO:0008006" key="9">
    <source>
        <dbReference type="Google" id="ProtNLM"/>
    </source>
</evidence>
<comment type="subcellular location">
    <subcellularLocation>
        <location evidence="1">Endoplasmic reticulum membrane</location>
        <topology evidence="1">Multi-pass membrane protein</topology>
    </subcellularLocation>
</comment>
<evidence type="ECO:0000256" key="1">
    <source>
        <dbReference type="ARBA" id="ARBA00004477"/>
    </source>
</evidence>
<evidence type="ECO:0000256" key="3">
    <source>
        <dbReference type="ARBA" id="ARBA00022824"/>
    </source>
</evidence>
<keyword evidence="3" id="KW-0256">Endoplasmic reticulum</keyword>
<dbReference type="EnsemblMetazoa" id="GMOY014303.R1468">
    <property type="protein sequence ID" value="GMOY014303.P1468"/>
    <property type="gene ID" value="GMOY014303"/>
</dbReference>
<keyword evidence="5 6" id="KW-0472">Membrane</keyword>
<protein>
    <recommendedName>
        <fullName evidence="9">Endoplasmic reticulum-based factor for assembly of V-ATPase</fullName>
    </recommendedName>
</protein>